<reference evidence="2" key="1">
    <citation type="submission" date="2022-11" db="EMBL/GenBank/DDBJ databases">
        <title>Nonomuraea corallina sp. nov., a new species of the genus Nonomuraea isolated from sea side sediment in Thai sea.</title>
        <authorList>
            <person name="Ngamcharungchit C."/>
            <person name="Matsumoto A."/>
            <person name="Suriyachadkun C."/>
            <person name="Panbangred W."/>
            <person name="Inahashi Y."/>
            <person name="Intra B."/>
        </authorList>
    </citation>
    <scope>NUCLEOTIDE SEQUENCE</scope>
    <source>
        <strain evidence="2">MCN248</strain>
    </source>
</reference>
<feature type="domain" description="HTH cro/C1-type" evidence="1">
    <location>
        <begin position="4"/>
        <end position="59"/>
    </location>
</feature>
<dbReference type="InterPro" id="IPR001387">
    <property type="entry name" value="Cro/C1-type_HTH"/>
</dbReference>
<name>A0ABT4S4T4_9ACTN</name>
<evidence type="ECO:0000313" key="2">
    <source>
        <dbReference type="EMBL" id="MDA0632206.1"/>
    </source>
</evidence>
<proteinExistence type="predicted"/>
<dbReference type="InterPro" id="IPR043917">
    <property type="entry name" value="DUF5753"/>
</dbReference>
<organism evidence="2 3">
    <name type="scientific">Nonomuraea corallina</name>
    <dbReference type="NCBI Taxonomy" id="2989783"/>
    <lineage>
        <taxon>Bacteria</taxon>
        <taxon>Bacillati</taxon>
        <taxon>Actinomycetota</taxon>
        <taxon>Actinomycetes</taxon>
        <taxon>Streptosporangiales</taxon>
        <taxon>Streptosporangiaceae</taxon>
        <taxon>Nonomuraea</taxon>
    </lineage>
</organism>
<accession>A0ABT4S4T4</accession>
<gene>
    <name evidence="2" type="ORF">OUY22_02165</name>
</gene>
<evidence type="ECO:0000313" key="3">
    <source>
        <dbReference type="Proteomes" id="UP001144036"/>
    </source>
</evidence>
<dbReference type="Pfam" id="PF19054">
    <property type="entry name" value="DUF5753"/>
    <property type="match status" value="1"/>
</dbReference>
<evidence type="ECO:0000259" key="1">
    <source>
        <dbReference type="SMART" id="SM00530"/>
    </source>
</evidence>
<dbReference type="EMBL" id="JAPNNL010000005">
    <property type="protein sequence ID" value="MDA0632206.1"/>
    <property type="molecule type" value="Genomic_DNA"/>
</dbReference>
<keyword evidence="3" id="KW-1185">Reference proteome</keyword>
<dbReference type="Proteomes" id="UP001144036">
    <property type="component" value="Unassembled WGS sequence"/>
</dbReference>
<comment type="caution">
    <text evidence="2">The sequence shown here is derived from an EMBL/GenBank/DDBJ whole genome shotgun (WGS) entry which is preliminary data.</text>
</comment>
<dbReference type="SMART" id="SM00530">
    <property type="entry name" value="HTH_XRE"/>
    <property type="match status" value="1"/>
</dbReference>
<dbReference type="CDD" id="cd00093">
    <property type="entry name" value="HTH_XRE"/>
    <property type="match status" value="1"/>
</dbReference>
<protein>
    <submittedName>
        <fullName evidence="2">Helix-turn-helix transcriptional regulator</fullName>
    </submittedName>
</protein>
<dbReference type="RefSeq" id="WP_270152983.1">
    <property type="nucleotide sequence ID" value="NZ_JAPNNL010000005.1"/>
</dbReference>
<sequence length="271" mass="30474">MGTQLRRLRETSKITREQAGYAIRGSHSKISRMEGGRSGFKMRDVEDLLTLYGLAGQAERAPLLLLAEQANQPGWWQEYRDLVPDWFEEFLGLEHDAELIRTYEIQYVPGLLQTEQYARAVIARGHGGEARGRVDLRVALRMRRQEYLVASGRRLWVIVDEGALRRVVGGREVMRAQLGHLVEMAGLAHVTLQVLPFSVEVAVGGVGPVTLLRFPQAELSDIVYLEHLAGAQYLTKDSEVGPYRRLLDELSVHAPPPTATPEILREIMAEL</sequence>
<dbReference type="Pfam" id="PF13560">
    <property type="entry name" value="HTH_31"/>
    <property type="match status" value="1"/>
</dbReference>